<feature type="DNA-binding region" description="Homeobox" evidence="6">
    <location>
        <begin position="209"/>
        <end position="268"/>
    </location>
</feature>
<dbReference type="PANTHER" id="PTHR24332:SF9">
    <property type="entry name" value="HOMEOTIC PROTEIN CAUDAL"/>
    <property type="match status" value="1"/>
</dbReference>
<reference evidence="10" key="1">
    <citation type="submission" date="2020-11" db="EMBL/GenBank/DDBJ databases">
        <authorList>
            <person name="Whiteford S."/>
        </authorList>
    </citation>
    <scope>NUCLEOTIDE SEQUENCE</scope>
</reference>
<keyword evidence="3 6" id="KW-0238">DNA-binding</keyword>
<feature type="region of interest" description="Disordered" evidence="8">
    <location>
        <begin position="126"/>
        <end position="206"/>
    </location>
</feature>
<organism evidence="10 11">
    <name type="scientific">Plutella xylostella</name>
    <name type="common">Diamondback moth</name>
    <name type="synonym">Plutella maculipennis</name>
    <dbReference type="NCBI Taxonomy" id="51655"/>
    <lineage>
        <taxon>Eukaryota</taxon>
        <taxon>Metazoa</taxon>
        <taxon>Ecdysozoa</taxon>
        <taxon>Arthropoda</taxon>
        <taxon>Hexapoda</taxon>
        <taxon>Insecta</taxon>
        <taxon>Pterygota</taxon>
        <taxon>Neoptera</taxon>
        <taxon>Endopterygota</taxon>
        <taxon>Lepidoptera</taxon>
        <taxon>Glossata</taxon>
        <taxon>Ditrysia</taxon>
        <taxon>Yponomeutoidea</taxon>
        <taxon>Plutellidae</taxon>
        <taxon>Plutella</taxon>
    </lineage>
</organism>
<dbReference type="InterPro" id="IPR017970">
    <property type="entry name" value="Homeobox_CS"/>
</dbReference>
<dbReference type="InterPro" id="IPR001356">
    <property type="entry name" value="HD"/>
</dbReference>
<dbReference type="InterPro" id="IPR047152">
    <property type="entry name" value="Caudal_homeobox"/>
</dbReference>
<gene>
    <name evidence="10" type="ORF">PLXY2_LOCUS923</name>
</gene>
<dbReference type="SMART" id="SM00389">
    <property type="entry name" value="HOX"/>
    <property type="match status" value="1"/>
</dbReference>
<evidence type="ECO:0000256" key="1">
    <source>
        <dbReference type="ARBA" id="ARBA00004123"/>
    </source>
</evidence>
<keyword evidence="5 6" id="KW-0539">Nucleus</keyword>
<comment type="similarity">
    <text evidence="2">Belongs to the Caudal homeobox family.</text>
</comment>
<dbReference type="InterPro" id="IPR020479">
    <property type="entry name" value="HD_metazoa"/>
</dbReference>
<dbReference type="EMBL" id="CAJHNJ030000002">
    <property type="protein sequence ID" value="CAG9091330.1"/>
    <property type="molecule type" value="Genomic_DNA"/>
</dbReference>
<dbReference type="InterPro" id="IPR000047">
    <property type="entry name" value="HTH_motif"/>
</dbReference>
<dbReference type="PROSITE" id="PS00027">
    <property type="entry name" value="HOMEOBOX_1"/>
    <property type="match status" value="1"/>
</dbReference>
<feature type="compositionally biased region" description="Basic and acidic residues" evidence="8">
    <location>
        <begin position="196"/>
        <end position="206"/>
    </location>
</feature>
<dbReference type="GO" id="GO:0000981">
    <property type="term" value="F:DNA-binding transcription factor activity, RNA polymerase II-specific"/>
    <property type="evidence" value="ECO:0007669"/>
    <property type="project" value="InterPro"/>
</dbReference>
<feature type="compositionally biased region" description="Basic and acidic residues" evidence="8">
    <location>
        <begin position="134"/>
        <end position="150"/>
    </location>
</feature>
<evidence type="ECO:0000313" key="11">
    <source>
        <dbReference type="Proteomes" id="UP000653454"/>
    </source>
</evidence>
<dbReference type="GO" id="GO:0000977">
    <property type="term" value="F:RNA polymerase II transcription regulatory region sequence-specific DNA binding"/>
    <property type="evidence" value="ECO:0007669"/>
    <property type="project" value="TreeGrafter"/>
</dbReference>
<dbReference type="PRINTS" id="PR00024">
    <property type="entry name" value="HOMEOBOX"/>
</dbReference>
<dbReference type="FunFam" id="1.10.10.60:FF:000089">
    <property type="entry name" value="Caudal type homeobox 4"/>
    <property type="match status" value="1"/>
</dbReference>
<comment type="caution">
    <text evidence="10">The sequence shown here is derived from an EMBL/GenBank/DDBJ whole genome shotgun (WGS) entry which is preliminary data.</text>
</comment>
<dbReference type="Proteomes" id="UP000653454">
    <property type="component" value="Unassembled WGS sequence"/>
</dbReference>
<accession>A0A8S4D8R5</accession>
<dbReference type="CDD" id="cd00086">
    <property type="entry name" value="homeodomain"/>
    <property type="match status" value="1"/>
</dbReference>
<feature type="compositionally biased region" description="Pro residues" evidence="8">
    <location>
        <begin position="31"/>
        <end position="45"/>
    </location>
</feature>
<keyword evidence="4 6" id="KW-0371">Homeobox</keyword>
<evidence type="ECO:0000256" key="2">
    <source>
        <dbReference type="ARBA" id="ARBA00010341"/>
    </source>
</evidence>
<dbReference type="PRINTS" id="PR00031">
    <property type="entry name" value="HTHREPRESSR"/>
</dbReference>
<evidence type="ECO:0000256" key="6">
    <source>
        <dbReference type="PROSITE-ProRule" id="PRU00108"/>
    </source>
</evidence>
<dbReference type="InterPro" id="IPR009057">
    <property type="entry name" value="Homeodomain-like_sf"/>
</dbReference>
<sequence>MDQANLDDGLVGKLNDIARSEAAGGRGGRGSPPPLACVAPPPPAPGGSARSARPGRRHQSPSLLLARHTSPGAHSASEQSVCDARTVIGMVNYVNPLAMYQGKQYGSGGWYGWQPQSFEEQQWCGAWGGGEWAPEGHHFPKREPGERDAGELPSPARGDPSPGASPCARPAQPPPPPRSPYEWMKKPNYQTQPNPENDHSEAYSKTRTKDKYRVVYSDHQRLELEKEFHYSRYITIRRKAELAASLGLSERQVKIWFQNRRAKERKQVKKREEVVMKEKGDHASLQHAQLHHATMLHHQQMMSGMMHHHHYHQGVLQGVPEPLVPGAPPVPLL</sequence>
<dbReference type="GO" id="GO:0009948">
    <property type="term" value="P:anterior/posterior axis specification"/>
    <property type="evidence" value="ECO:0007669"/>
    <property type="project" value="TreeGrafter"/>
</dbReference>
<evidence type="ECO:0000256" key="8">
    <source>
        <dbReference type="SAM" id="MobiDB-lite"/>
    </source>
</evidence>
<evidence type="ECO:0000256" key="4">
    <source>
        <dbReference type="ARBA" id="ARBA00023155"/>
    </source>
</evidence>
<keyword evidence="11" id="KW-1185">Reference proteome</keyword>
<dbReference type="PANTHER" id="PTHR24332">
    <property type="entry name" value="HOMEOBOX PROTEIN CDX"/>
    <property type="match status" value="1"/>
</dbReference>
<feature type="region of interest" description="Disordered" evidence="8">
    <location>
        <begin position="1"/>
        <end position="59"/>
    </location>
</feature>
<evidence type="ECO:0000313" key="10">
    <source>
        <dbReference type="EMBL" id="CAG9091330.1"/>
    </source>
</evidence>
<dbReference type="Pfam" id="PF00046">
    <property type="entry name" value="Homeodomain"/>
    <property type="match status" value="1"/>
</dbReference>
<dbReference type="GO" id="GO:0005634">
    <property type="term" value="C:nucleus"/>
    <property type="evidence" value="ECO:0007669"/>
    <property type="project" value="UniProtKB-SubCell"/>
</dbReference>
<evidence type="ECO:0000256" key="3">
    <source>
        <dbReference type="ARBA" id="ARBA00023125"/>
    </source>
</evidence>
<dbReference type="GO" id="GO:0009887">
    <property type="term" value="P:animal organ morphogenesis"/>
    <property type="evidence" value="ECO:0007669"/>
    <property type="project" value="TreeGrafter"/>
</dbReference>
<name>A0A8S4D8R5_PLUXY</name>
<proteinExistence type="inferred from homology"/>
<evidence type="ECO:0000259" key="9">
    <source>
        <dbReference type="PROSITE" id="PS50071"/>
    </source>
</evidence>
<dbReference type="SUPFAM" id="SSF46689">
    <property type="entry name" value="Homeodomain-like"/>
    <property type="match status" value="1"/>
</dbReference>
<dbReference type="PROSITE" id="PS50071">
    <property type="entry name" value="HOMEOBOX_2"/>
    <property type="match status" value="1"/>
</dbReference>
<dbReference type="GO" id="GO:0030154">
    <property type="term" value="P:cell differentiation"/>
    <property type="evidence" value="ECO:0007669"/>
    <property type="project" value="TreeGrafter"/>
</dbReference>
<comment type="subcellular location">
    <subcellularLocation>
        <location evidence="1 6 7">Nucleus</location>
    </subcellularLocation>
</comment>
<evidence type="ECO:0000256" key="5">
    <source>
        <dbReference type="ARBA" id="ARBA00023242"/>
    </source>
</evidence>
<feature type="domain" description="Homeobox" evidence="9">
    <location>
        <begin position="207"/>
        <end position="267"/>
    </location>
</feature>
<dbReference type="AlphaFoldDB" id="A0A8S4D8R5"/>
<dbReference type="Gene3D" id="1.10.10.60">
    <property type="entry name" value="Homeodomain-like"/>
    <property type="match status" value="1"/>
</dbReference>
<evidence type="ECO:0000256" key="7">
    <source>
        <dbReference type="RuleBase" id="RU000682"/>
    </source>
</evidence>
<protein>
    <submittedName>
        <fullName evidence="10">(diamondback moth) hypothetical protein</fullName>
    </submittedName>
</protein>